<proteinExistence type="predicted"/>
<dbReference type="InterPro" id="IPR012547">
    <property type="entry name" value="PDDEXK_9"/>
</dbReference>
<dbReference type="AlphaFoldDB" id="E9SGT0"/>
<dbReference type="STRING" id="246199.CUS_4641"/>
<dbReference type="Pfam" id="PF08011">
    <property type="entry name" value="PDDEXK_9"/>
    <property type="match status" value="1"/>
</dbReference>
<evidence type="ECO:0000313" key="3">
    <source>
        <dbReference type="Proteomes" id="UP000004259"/>
    </source>
</evidence>
<protein>
    <recommendedName>
        <fullName evidence="1">AAA-ATPase-like domain-containing protein</fullName>
    </recommendedName>
</protein>
<organism evidence="2 3">
    <name type="scientific">Ruminococcus albus 8</name>
    <dbReference type="NCBI Taxonomy" id="246199"/>
    <lineage>
        <taxon>Bacteria</taxon>
        <taxon>Bacillati</taxon>
        <taxon>Bacillota</taxon>
        <taxon>Clostridia</taxon>
        <taxon>Eubacteriales</taxon>
        <taxon>Oscillospiraceae</taxon>
        <taxon>Ruminococcus</taxon>
    </lineage>
</organism>
<comment type="caution">
    <text evidence="2">The sequence shown here is derived from an EMBL/GenBank/DDBJ whole genome shotgun (WGS) entry which is preliminary data.</text>
</comment>
<name>E9SGT0_RUMAL</name>
<evidence type="ECO:0000313" key="2">
    <source>
        <dbReference type="EMBL" id="EGC01508.1"/>
    </source>
</evidence>
<accession>E9SGT0</accession>
<evidence type="ECO:0000259" key="1">
    <source>
        <dbReference type="Pfam" id="PF09820"/>
    </source>
</evidence>
<sequence>MADYISIKQASELWGISKARITKLCQEGRIDGAVRNGRFWCIPENASKPADMRTKNSKQSEHSKLLLPMPIGISDYKTASTEYYYIDKTLMIKDFLDEKPAVSLFTRPRRFGKTLNMDMLKTFFEISDEETSVYFKDKAIWSCGDKYTKHQGKYPVIFLTFKDVKYNTWELTLHKISDLLSKEFLRHPELSDSDKCNDREKKYYDRIADGNADLIDLSAALGNLSAMLKKHFGIAPVLIIDEYDTPIQQGYMYGFYDDAITFMRNLFSEGLKDNNNLSFGFLTGILRVAKESIFSGMNNLSVYSVLDNKYSQYFGFTKNEITEMTRAYSVPEKLDEICEWYDGYVFGEQEIFNPWSVINYFSNGCQPKAFWISTGDNSIIEEILEQADSELYDNLNSLISGKRITSYIDTNVIYPEIKKNPSSIYSFLLITGYLKYTRKDIANGNDYICELELPNREIRYAYKKEILDKLSGIFPQNLTIPVQEAIYKKDAVKLRELLCKIMLNSISSFDYSHESFYHGMILGLLVTFESGYRLTSNRESGLGRFDIQLMPRNSKLPGVLMELKSTKDKNDDLKALAKAALEQIDEKRYDTEMKAEGVDDIIRIGIAFCGKTAEVEVE</sequence>
<feature type="domain" description="AAA-ATPase-like" evidence="1">
    <location>
        <begin position="70"/>
        <end position="294"/>
    </location>
</feature>
<reference evidence="2 3" key="1">
    <citation type="submission" date="2011-02" db="EMBL/GenBank/DDBJ databases">
        <authorList>
            <person name="Nelson K.E."/>
            <person name="Sutton G."/>
            <person name="Torralba M."/>
            <person name="Durkin S."/>
            <person name="Harkins D."/>
            <person name="Montgomery R."/>
            <person name="Ziemer C."/>
            <person name="Klaassens E."/>
            <person name="Ocuiv P."/>
            <person name="Morrison M."/>
        </authorList>
    </citation>
    <scope>NUCLEOTIDE SEQUENCE [LARGE SCALE GENOMIC DNA]</scope>
    <source>
        <strain evidence="2 3">8</strain>
    </source>
</reference>
<dbReference type="Pfam" id="PF09820">
    <property type="entry name" value="AAA-ATPase_like"/>
    <property type="match status" value="1"/>
</dbReference>
<keyword evidence="3" id="KW-1185">Reference proteome</keyword>
<dbReference type="RefSeq" id="WP_002852676.1">
    <property type="nucleotide sequence ID" value="NZ_ADKM02000129.1"/>
</dbReference>
<dbReference type="OrthoDB" id="9799038at2"/>
<dbReference type="eggNOG" id="COG3177">
    <property type="taxonomic scope" value="Bacteria"/>
</dbReference>
<gene>
    <name evidence="2" type="ORF">CUS_4641</name>
</gene>
<dbReference type="InterPro" id="IPR018631">
    <property type="entry name" value="AAA-ATPase-like_dom"/>
</dbReference>
<dbReference type="PANTHER" id="PTHR34825">
    <property type="entry name" value="CONSERVED PROTEIN, WITH A WEAK D-GALACTARATE DEHYDRATASE/ALTRONATE HYDROLASE DOMAIN"/>
    <property type="match status" value="1"/>
</dbReference>
<dbReference type="EMBL" id="ADKM02000129">
    <property type="protein sequence ID" value="EGC01508.1"/>
    <property type="molecule type" value="Genomic_DNA"/>
</dbReference>
<dbReference type="PANTHER" id="PTHR34825:SF1">
    <property type="entry name" value="AAA-ATPASE-LIKE DOMAIN-CONTAINING PROTEIN"/>
    <property type="match status" value="1"/>
</dbReference>
<dbReference type="Proteomes" id="UP000004259">
    <property type="component" value="Unassembled WGS sequence"/>
</dbReference>
<dbReference type="eggNOG" id="COG4637">
    <property type="taxonomic scope" value="Bacteria"/>
</dbReference>